<sequence length="353" mass="40706">MSERMDDWNPPESWKRITCIMMIRAGHQNKDIMTAAQCSLNTVKTIRYELETCNGDYKYVVRRKIPSRQSDCVRTAEFFASLQEQVLKNPGIGIRALSREMNVASSTMKLALNEDLCYYSYKRHKGQPLTEKAREKRLINAKKLLNKVKHPVEPQTIWFFSDEKNFCQDQKHNTQNNRWLACSTKDIPRVMQTKFPQTVMVFGCVSSEGDVMAPHFFQEGLRLTSDGNVELLNTVVKPWITRVANCRPYVWQQDSAPCHTSVKSQKWLSENFYDFTSPNVWPPNSPDLNPMDYFVWGAVEKDTNRTSSNTKAQLVDKIKTVFEALPRETVALACSKFRSRIEAVIDANGGYFE</sequence>
<dbReference type="Gene3D" id="3.30.420.10">
    <property type="entry name" value="Ribonuclease H-like superfamily/Ribonuclease H"/>
    <property type="match status" value="1"/>
</dbReference>
<protein>
    <submittedName>
        <fullName evidence="2">Uncharacterized protein LOC136074522</fullName>
    </submittedName>
</protein>
<organism evidence="1 2">
    <name type="scientific">Hydra vulgaris</name>
    <name type="common">Hydra</name>
    <name type="synonym">Hydra attenuata</name>
    <dbReference type="NCBI Taxonomy" id="6087"/>
    <lineage>
        <taxon>Eukaryota</taxon>
        <taxon>Metazoa</taxon>
        <taxon>Cnidaria</taxon>
        <taxon>Hydrozoa</taxon>
        <taxon>Hydroidolina</taxon>
        <taxon>Anthoathecata</taxon>
        <taxon>Aplanulata</taxon>
        <taxon>Hydridae</taxon>
        <taxon>Hydra</taxon>
    </lineage>
</organism>
<proteinExistence type="predicted"/>
<reference evidence="1" key="1">
    <citation type="submission" date="2025-05" db="UniProtKB">
        <authorList>
            <consortium name="RefSeq"/>
        </authorList>
    </citation>
    <scope>NUCLEOTIDE SEQUENCE [LARGE SCALE GENOMIC DNA]</scope>
</reference>
<evidence type="ECO:0000313" key="2">
    <source>
        <dbReference type="RefSeq" id="XP_065642922.1"/>
    </source>
</evidence>
<dbReference type="RefSeq" id="XP_065642922.1">
    <property type="nucleotide sequence ID" value="XM_065786850.1"/>
</dbReference>
<dbReference type="PANTHER" id="PTHR47326">
    <property type="entry name" value="TRANSPOSABLE ELEMENT TC3 TRANSPOSASE-LIKE PROTEIN"/>
    <property type="match status" value="1"/>
</dbReference>
<reference evidence="2" key="2">
    <citation type="submission" date="2025-08" db="UniProtKB">
        <authorList>
            <consortium name="RefSeq"/>
        </authorList>
    </citation>
    <scope>IDENTIFICATION</scope>
</reference>
<accession>A0ABM4B288</accession>
<dbReference type="GeneID" id="136074522"/>
<keyword evidence="1" id="KW-1185">Reference proteome</keyword>
<evidence type="ECO:0000313" key="1">
    <source>
        <dbReference type="Proteomes" id="UP001652625"/>
    </source>
</evidence>
<dbReference type="InterPro" id="IPR036397">
    <property type="entry name" value="RNaseH_sf"/>
</dbReference>
<name>A0ABM4B288_HYDVU</name>
<dbReference type="Proteomes" id="UP001652625">
    <property type="component" value="Chromosome 01"/>
</dbReference>
<gene>
    <name evidence="2" type="primary">LOC136074522</name>
</gene>
<dbReference type="PANTHER" id="PTHR47326:SF1">
    <property type="entry name" value="HTH PSQ-TYPE DOMAIN-CONTAINING PROTEIN"/>
    <property type="match status" value="1"/>
</dbReference>